<evidence type="ECO:0000313" key="3">
    <source>
        <dbReference type="Proteomes" id="UP000014500"/>
    </source>
</evidence>
<evidence type="ECO:0000256" key="1">
    <source>
        <dbReference type="SAM" id="SignalP"/>
    </source>
</evidence>
<evidence type="ECO:0000313" key="2">
    <source>
        <dbReference type="EnsemblMetazoa" id="SMAR015378-PA"/>
    </source>
</evidence>
<feature type="signal peptide" evidence="1">
    <location>
        <begin position="1"/>
        <end position="17"/>
    </location>
</feature>
<proteinExistence type="predicted"/>
<dbReference type="EMBL" id="JH432107">
    <property type="status" value="NOT_ANNOTATED_CDS"/>
    <property type="molecule type" value="Genomic_DNA"/>
</dbReference>
<reference evidence="2" key="2">
    <citation type="submission" date="2015-02" db="UniProtKB">
        <authorList>
            <consortium name="EnsemblMetazoa"/>
        </authorList>
    </citation>
    <scope>IDENTIFICATION</scope>
</reference>
<accession>T1JNE9</accession>
<reference evidence="3" key="1">
    <citation type="submission" date="2011-05" db="EMBL/GenBank/DDBJ databases">
        <authorList>
            <person name="Richards S.R."/>
            <person name="Qu J."/>
            <person name="Jiang H."/>
            <person name="Jhangiani S.N."/>
            <person name="Agravi P."/>
            <person name="Goodspeed R."/>
            <person name="Gross S."/>
            <person name="Mandapat C."/>
            <person name="Jackson L."/>
            <person name="Mathew T."/>
            <person name="Pu L."/>
            <person name="Thornton R."/>
            <person name="Saada N."/>
            <person name="Wilczek-Boney K.B."/>
            <person name="Lee S."/>
            <person name="Kovar C."/>
            <person name="Wu Y."/>
            <person name="Scherer S.E."/>
            <person name="Worley K.C."/>
            <person name="Muzny D.M."/>
            <person name="Gibbs R."/>
        </authorList>
    </citation>
    <scope>NUCLEOTIDE SEQUENCE</scope>
    <source>
        <strain evidence="3">Brora</strain>
    </source>
</reference>
<dbReference type="EnsemblMetazoa" id="SMAR015378-RA">
    <property type="protein sequence ID" value="SMAR015378-PA"/>
    <property type="gene ID" value="SMAR015378"/>
</dbReference>
<name>T1JNE9_STRMM</name>
<dbReference type="HOGENOM" id="CLU_1752023_0_0_1"/>
<dbReference type="AlphaFoldDB" id="T1JNE9"/>
<protein>
    <submittedName>
        <fullName evidence="2">Uncharacterized protein</fullName>
    </submittedName>
</protein>
<dbReference type="Proteomes" id="UP000014500">
    <property type="component" value="Unassembled WGS sequence"/>
</dbReference>
<feature type="chain" id="PRO_5004590597" evidence="1">
    <location>
        <begin position="18"/>
        <end position="149"/>
    </location>
</feature>
<sequence length="149" mass="16855">MWVSLCVWFGIFCSGFGLSLFEVDKRQGLIPFPRIGRALPVDNSILLSSQEIRDALYQGLFRSNRLKRDVEVEGGDDWAEITNDGFQGSPDEKKTVEKTSKLAPRLGRSRYRIGASPFQPRLGRAYVSFGPRLGRSKLPPRLGKRLNRN</sequence>
<keyword evidence="3" id="KW-1185">Reference proteome</keyword>
<organism evidence="2 3">
    <name type="scientific">Strigamia maritima</name>
    <name type="common">European centipede</name>
    <name type="synonym">Geophilus maritimus</name>
    <dbReference type="NCBI Taxonomy" id="126957"/>
    <lineage>
        <taxon>Eukaryota</taxon>
        <taxon>Metazoa</taxon>
        <taxon>Ecdysozoa</taxon>
        <taxon>Arthropoda</taxon>
        <taxon>Myriapoda</taxon>
        <taxon>Chilopoda</taxon>
        <taxon>Pleurostigmophora</taxon>
        <taxon>Geophilomorpha</taxon>
        <taxon>Linotaeniidae</taxon>
        <taxon>Strigamia</taxon>
    </lineage>
</organism>
<keyword evidence="1" id="KW-0732">Signal</keyword>